<evidence type="ECO:0000256" key="4">
    <source>
        <dbReference type="ARBA" id="ARBA00023152"/>
    </source>
</evidence>
<dbReference type="InterPro" id="IPR000741">
    <property type="entry name" value="FBA_I"/>
</dbReference>
<protein>
    <recommendedName>
        <fullName evidence="3">fructose-bisphosphate aldolase</fullName>
        <ecNumber evidence="3">4.1.2.13</ecNumber>
    </recommendedName>
    <alternativeName>
        <fullName evidence="6">Fructose-bisphosphate aldolase class I</fullName>
    </alternativeName>
</protein>
<dbReference type="SUPFAM" id="SSF51569">
    <property type="entry name" value="Aldolase"/>
    <property type="match status" value="1"/>
</dbReference>
<dbReference type="PANTHER" id="PTHR11627">
    <property type="entry name" value="FRUCTOSE-BISPHOSPHATE ALDOLASE"/>
    <property type="match status" value="1"/>
</dbReference>
<keyword evidence="5" id="KW-0456">Lyase</keyword>
<sequence>MMERLPIVYFVPPGAAPKGRYVQMLDQDMKQKIATGEGFIAALDQSGGSTPKALKGYGVEEDAWSSEEEMFGLIHAMRSRVITSPAFTGDKVLGAILFERTMDGTVDGKPTPQALLERGVVPFIKIDKGLEDEANGVQLMKPNPDLDILLHRSKALGVFGTKERSVVNLANREGIAAVVAQQFEVGQQVLAAGLMPIIEPEVNIKSPERAEADQILLEEILKNLDALPEGVQVMLKLSLPTKPGLFDPLVDHPAVLRVVALSGGFARPEACVELAKNRGIIASFSRALLNDLRHQMTDDEFNASLGEAIDEIHGASTAKQPVAA</sequence>
<accession>A0ABM7G419</accession>
<evidence type="ECO:0000256" key="6">
    <source>
        <dbReference type="ARBA" id="ARBA00029799"/>
    </source>
</evidence>
<evidence type="ECO:0000313" key="7">
    <source>
        <dbReference type="EMBL" id="BBF70067.1"/>
    </source>
</evidence>
<comment type="pathway">
    <text evidence="1">Carbohydrate degradation; glycolysis; D-glyceraldehyde 3-phosphate and glycerone phosphate from D-glucose: step 4/4.</text>
</comment>
<name>A0ABM7G419_9SPHN</name>
<dbReference type="EC" id="4.1.2.13" evidence="3"/>
<keyword evidence="4" id="KW-0324">Glycolysis</keyword>
<dbReference type="Gene3D" id="3.20.20.70">
    <property type="entry name" value="Aldolase class I"/>
    <property type="match status" value="1"/>
</dbReference>
<reference evidence="7" key="1">
    <citation type="submission" date="2018-07" db="EMBL/GenBank/DDBJ databases">
        <title>Complete genome sequence of Sphingomonas bisphenolicum strain AO1, a bisphenol A degradative bacterium isolated from Japanese farm field.</title>
        <authorList>
            <person name="Murakami M."/>
            <person name="Koh M."/>
            <person name="Koba S."/>
            <person name="Matsumura Y."/>
        </authorList>
    </citation>
    <scope>NUCLEOTIDE SEQUENCE</scope>
    <source>
        <strain evidence="7">AO1</strain>
    </source>
</reference>
<comment type="similarity">
    <text evidence="2">Belongs to the class I fructose-bisphosphate aldolase family.</text>
</comment>
<evidence type="ECO:0000313" key="8">
    <source>
        <dbReference type="Proteomes" id="UP001059971"/>
    </source>
</evidence>
<evidence type="ECO:0000256" key="3">
    <source>
        <dbReference type="ARBA" id="ARBA00013068"/>
    </source>
</evidence>
<evidence type="ECO:0000256" key="1">
    <source>
        <dbReference type="ARBA" id="ARBA00004714"/>
    </source>
</evidence>
<proteinExistence type="inferred from homology"/>
<keyword evidence="8" id="KW-1185">Reference proteome</keyword>
<dbReference type="Proteomes" id="UP001059971">
    <property type="component" value="Chromosome 1"/>
</dbReference>
<organism evidence="7 8">
    <name type="scientific">Sphingomonas bisphenolicum</name>
    <dbReference type="NCBI Taxonomy" id="296544"/>
    <lineage>
        <taxon>Bacteria</taxon>
        <taxon>Pseudomonadati</taxon>
        <taxon>Pseudomonadota</taxon>
        <taxon>Alphaproteobacteria</taxon>
        <taxon>Sphingomonadales</taxon>
        <taxon>Sphingomonadaceae</taxon>
        <taxon>Sphingomonas</taxon>
    </lineage>
</organism>
<evidence type="ECO:0000256" key="5">
    <source>
        <dbReference type="ARBA" id="ARBA00023239"/>
    </source>
</evidence>
<dbReference type="Pfam" id="PF00274">
    <property type="entry name" value="Glycolytic"/>
    <property type="match status" value="1"/>
</dbReference>
<evidence type="ECO:0000256" key="2">
    <source>
        <dbReference type="ARBA" id="ARBA00010387"/>
    </source>
</evidence>
<dbReference type="InterPro" id="IPR013785">
    <property type="entry name" value="Aldolase_TIM"/>
</dbReference>
<gene>
    <name evidence="7" type="ORF">SBA_ch1_22670</name>
</gene>
<dbReference type="NCBIfam" id="NF003784">
    <property type="entry name" value="PRK05377.1"/>
    <property type="match status" value="1"/>
</dbReference>
<dbReference type="EMBL" id="AP018817">
    <property type="protein sequence ID" value="BBF70067.1"/>
    <property type="molecule type" value="Genomic_DNA"/>
</dbReference>